<protein>
    <submittedName>
        <fullName evidence="2">Uncharacterized protein</fullName>
    </submittedName>
</protein>
<dbReference type="Proteomes" id="UP000236333">
    <property type="component" value="Unassembled WGS sequence"/>
</dbReference>
<organism evidence="2 3">
    <name type="scientific">Tetrabaena socialis</name>
    <dbReference type="NCBI Taxonomy" id="47790"/>
    <lineage>
        <taxon>Eukaryota</taxon>
        <taxon>Viridiplantae</taxon>
        <taxon>Chlorophyta</taxon>
        <taxon>core chlorophytes</taxon>
        <taxon>Chlorophyceae</taxon>
        <taxon>CS clade</taxon>
        <taxon>Chlamydomonadales</taxon>
        <taxon>Tetrabaenaceae</taxon>
        <taxon>Tetrabaena</taxon>
    </lineage>
</organism>
<name>A0A2J8A520_9CHLO</name>
<keyword evidence="1" id="KW-1133">Transmembrane helix</keyword>
<evidence type="ECO:0000256" key="1">
    <source>
        <dbReference type="SAM" id="Phobius"/>
    </source>
</evidence>
<reference evidence="2 3" key="1">
    <citation type="journal article" date="2017" name="Mol. Biol. Evol.">
        <title>The 4-celled Tetrabaena socialis nuclear genome reveals the essential components for genetic control of cell number at the origin of multicellularity in the volvocine lineage.</title>
        <authorList>
            <person name="Featherston J."/>
            <person name="Arakaki Y."/>
            <person name="Hanschen E.R."/>
            <person name="Ferris P.J."/>
            <person name="Michod R.E."/>
            <person name="Olson B.J.S.C."/>
            <person name="Nozaki H."/>
            <person name="Durand P.M."/>
        </authorList>
    </citation>
    <scope>NUCLEOTIDE SEQUENCE [LARGE SCALE GENOMIC DNA]</scope>
    <source>
        <strain evidence="2 3">NIES-571</strain>
    </source>
</reference>
<evidence type="ECO:0000313" key="3">
    <source>
        <dbReference type="Proteomes" id="UP000236333"/>
    </source>
</evidence>
<keyword evidence="1" id="KW-0812">Transmembrane</keyword>
<comment type="caution">
    <text evidence="2">The sequence shown here is derived from an EMBL/GenBank/DDBJ whole genome shotgun (WGS) entry which is preliminary data.</text>
</comment>
<sequence length="83" mass="9436">MRNLIIMMARGIGLCGVDRLLEDDGQEGLSPQEAISFLRVQDNFNFSYCDRYKSTAYLALVGLGLGFRLVAYLFLRRSCVTRH</sequence>
<dbReference type="EMBL" id="PGGS01000170">
    <property type="protein sequence ID" value="PNH07624.1"/>
    <property type="molecule type" value="Genomic_DNA"/>
</dbReference>
<proteinExistence type="predicted"/>
<accession>A0A2J8A520</accession>
<keyword evidence="3" id="KW-1185">Reference proteome</keyword>
<feature type="transmembrane region" description="Helical" evidence="1">
    <location>
        <begin position="56"/>
        <end position="75"/>
    </location>
</feature>
<keyword evidence="1" id="KW-0472">Membrane</keyword>
<dbReference type="AlphaFoldDB" id="A0A2J8A520"/>
<gene>
    <name evidence="2" type="ORF">TSOC_005907</name>
</gene>
<evidence type="ECO:0000313" key="2">
    <source>
        <dbReference type="EMBL" id="PNH07624.1"/>
    </source>
</evidence>
<dbReference type="OrthoDB" id="551654at2759"/>